<dbReference type="RefSeq" id="WP_150416487.1">
    <property type="nucleotide sequence ID" value="NZ_VYQF01000008.1"/>
</dbReference>
<dbReference type="EMBL" id="VYQF01000008">
    <property type="protein sequence ID" value="KAA9036364.1"/>
    <property type="molecule type" value="Genomic_DNA"/>
</dbReference>
<sequence>MFKKIVYLITLCSAYSLCGVAQRGEEDYKLKAAFIYNFTKYIDWGNANSGAFSIGVIGNSPVYNSLQEIAKTKTVNNKRIVVFHFDDPDDIIPCHILFISANNSFSLSSVLARVSKGTLTISEEPGFADFGTAFNFFVDNHKLKFEANINTLNEEGMKASSQLLKLATIVK</sequence>
<comment type="caution">
    <text evidence="1">The sequence shown here is derived from an EMBL/GenBank/DDBJ whole genome shotgun (WGS) entry which is preliminary data.</text>
</comment>
<dbReference type="InterPro" id="IPR025293">
    <property type="entry name" value="YfiR/HmsC-like"/>
</dbReference>
<keyword evidence="2" id="KW-1185">Reference proteome</keyword>
<evidence type="ECO:0000313" key="2">
    <source>
        <dbReference type="Proteomes" id="UP000326903"/>
    </source>
</evidence>
<accession>A0A5J5IGJ3</accession>
<dbReference type="Proteomes" id="UP000326903">
    <property type="component" value="Unassembled WGS sequence"/>
</dbReference>
<name>A0A5J5IGJ3_9BACT</name>
<dbReference type="Pfam" id="PF13689">
    <property type="entry name" value="DUF4154"/>
    <property type="match status" value="1"/>
</dbReference>
<organism evidence="1 2">
    <name type="scientific">Ginsengibacter hankyongi</name>
    <dbReference type="NCBI Taxonomy" id="2607284"/>
    <lineage>
        <taxon>Bacteria</taxon>
        <taxon>Pseudomonadati</taxon>
        <taxon>Bacteroidota</taxon>
        <taxon>Chitinophagia</taxon>
        <taxon>Chitinophagales</taxon>
        <taxon>Chitinophagaceae</taxon>
        <taxon>Ginsengibacter</taxon>
    </lineage>
</organism>
<proteinExistence type="predicted"/>
<dbReference type="AlphaFoldDB" id="A0A5J5IGJ3"/>
<evidence type="ECO:0000313" key="1">
    <source>
        <dbReference type="EMBL" id="KAA9036364.1"/>
    </source>
</evidence>
<gene>
    <name evidence="1" type="ORF">FW778_19235</name>
</gene>
<reference evidence="1 2" key="1">
    <citation type="submission" date="2019-09" db="EMBL/GenBank/DDBJ databases">
        <title>Draft genome sequence of Ginsengibacter sp. BR5-29.</title>
        <authorList>
            <person name="Im W.-T."/>
        </authorList>
    </citation>
    <scope>NUCLEOTIDE SEQUENCE [LARGE SCALE GENOMIC DNA]</scope>
    <source>
        <strain evidence="1 2">BR5-29</strain>
    </source>
</reference>
<protein>
    <submittedName>
        <fullName evidence="1">YfiR family protein</fullName>
    </submittedName>
</protein>